<dbReference type="AlphaFoldDB" id="A0A3B0ZRW5"/>
<name>A0A3B0ZRW5_9ZZZZ</name>
<dbReference type="InterPro" id="IPR018683">
    <property type="entry name" value="DUF2169"/>
</dbReference>
<dbReference type="EMBL" id="UOFR01000028">
    <property type="protein sequence ID" value="VAW94441.1"/>
    <property type="molecule type" value="Genomic_DNA"/>
</dbReference>
<feature type="domain" description="DUF2169" evidence="1">
    <location>
        <begin position="24"/>
        <end position="318"/>
    </location>
</feature>
<reference evidence="2" key="1">
    <citation type="submission" date="2018-06" db="EMBL/GenBank/DDBJ databases">
        <authorList>
            <person name="Zhirakovskaya E."/>
        </authorList>
    </citation>
    <scope>NUCLEOTIDE SEQUENCE</scope>
</reference>
<accession>A0A3B0ZRW5</accession>
<dbReference type="Pfam" id="PF09937">
    <property type="entry name" value="DUF2169"/>
    <property type="match status" value="1"/>
</dbReference>
<evidence type="ECO:0000313" key="2">
    <source>
        <dbReference type="EMBL" id="VAW94441.1"/>
    </source>
</evidence>
<proteinExistence type="predicted"/>
<sequence>MLELQNNSAWQAGLYPGYSHKLEQQMTAVFKVSYRFDNQGKLTPDNEIEIVDTDEHSGDSLTSSLKAASEIAPFKQGSELYLYGTAKPEREGLVAMEVGIGILFTDKKQWKKVLRVFGTRKWKKTMVNYIHDEPGSVEEIPLSYEYAFGGAHEDDADDVFEANPIGIGYNSDQRNLLSDELPRIEVGPDFMMTPMQKPVPAGFAPLPVFWEPRVSDIGPPAEDDIEQGGCPYTKAAKKCCHNVAPYDQRFKKPFQGGEVLHLRALATDISHKQTIQIVVPELHPELYMIMNNEVETLSPVCDTIVINSDEKTLSMIFRAGISWRKTDRRKAWVVLKDLDCAELPYDKEGRDAPRMASN</sequence>
<protein>
    <recommendedName>
        <fullName evidence="1">DUF2169 domain-containing protein</fullName>
    </recommendedName>
</protein>
<evidence type="ECO:0000259" key="1">
    <source>
        <dbReference type="Pfam" id="PF09937"/>
    </source>
</evidence>
<gene>
    <name evidence="2" type="ORF">MNBD_GAMMA21-2121</name>
</gene>
<organism evidence="2">
    <name type="scientific">hydrothermal vent metagenome</name>
    <dbReference type="NCBI Taxonomy" id="652676"/>
    <lineage>
        <taxon>unclassified sequences</taxon>
        <taxon>metagenomes</taxon>
        <taxon>ecological metagenomes</taxon>
    </lineage>
</organism>